<evidence type="ECO:0000313" key="1">
    <source>
        <dbReference type="EMBL" id="KAJ2975835.1"/>
    </source>
</evidence>
<keyword evidence="2" id="KW-1185">Reference proteome</keyword>
<evidence type="ECO:0000313" key="2">
    <source>
        <dbReference type="Proteomes" id="UP001143856"/>
    </source>
</evidence>
<protein>
    <submittedName>
        <fullName evidence="1">Uncharacterized protein</fullName>
    </submittedName>
</protein>
<sequence>MKDPYSNQKNTYLPYTRGILPDELRLGSLYLDPYNPNLGLEKYRFEYKEKILSNEKYWDSIKAWTGEPEVDDIEPYILRFQATTEWAAQAKVIDAANLGADKTKTRDVSIVGKQARRFQIKKPERFLRQQVLTQPEVKKWIVDRLSISFYARWKHHQKTGEPWKAPSIWMVTGIHLISDGCVHSGWNVGLNVQGSISADPGTLTGGPPTGTSVADVQGSLRKSVQMENIYGQCRKKLGERVWCAQFMELAVEFTNGPRRDESQGWHTRLFAEKEIEVLQLRQVEDLGVSGVRRRATLKNSPPSLSIDWKKHEAMIVGLQTTGEDTDEIATAEDDTAKPMERSDNDEPLDKMVVADLPYNQSLSRQDWEMFEEYLAYMEYQD</sequence>
<organism evidence="1 2">
    <name type="scientific">Xylaria curta</name>
    <dbReference type="NCBI Taxonomy" id="42375"/>
    <lineage>
        <taxon>Eukaryota</taxon>
        <taxon>Fungi</taxon>
        <taxon>Dikarya</taxon>
        <taxon>Ascomycota</taxon>
        <taxon>Pezizomycotina</taxon>
        <taxon>Sordariomycetes</taxon>
        <taxon>Xylariomycetidae</taxon>
        <taxon>Xylariales</taxon>
        <taxon>Xylariaceae</taxon>
        <taxon>Xylaria</taxon>
    </lineage>
</organism>
<reference evidence="1" key="1">
    <citation type="submission" date="2022-10" db="EMBL/GenBank/DDBJ databases">
        <title>Genome Sequence of Xylaria curta.</title>
        <authorList>
            <person name="Buettner E."/>
        </authorList>
    </citation>
    <scope>NUCLEOTIDE SEQUENCE</scope>
    <source>
        <strain evidence="1">Babe10</strain>
    </source>
</reference>
<name>A0ACC1NA35_9PEZI</name>
<dbReference type="EMBL" id="JAPDGR010002426">
    <property type="protein sequence ID" value="KAJ2975835.1"/>
    <property type="molecule type" value="Genomic_DNA"/>
</dbReference>
<proteinExistence type="predicted"/>
<comment type="caution">
    <text evidence="1">The sequence shown here is derived from an EMBL/GenBank/DDBJ whole genome shotgun (WGS) entry which is preliminary data.</text>
</comment>
<dbReference type="Proteomes" id="UP001143856">
    <property type="component" value="Unassembled WGS sequence"/>
</dbReference>
<gene>
    <name evidence="1" type="ORF">NUW58_g8249</name>
</gene>
<accession>A0ACC1NA35</accession>